<dbReference type="GO" id="GO:0042765">
    <property type="term" value="C:GPI-anchor transamidase complex"/>
    <property type="evidence" value="ECO:0007669"/>
    <property type="project" value="InterPro"/>
</dbReference>
<dbReference type="STRING" id="554065.E1Z8B0"/>
<dbReference type="InterPro" id="IPR007245">
    <property type="entry name" value="PIG-T"/>
</dbReference>
<evidence type="ECO:0000313" key="3">
    <source>
        <dbReference type="EMBL" id="EFN58313.1"/>
    </source>
</evidence>
<feature type="signal peptide" evidence="2">
    <location>
        <begin position="1"/>
        <end position="20"/>
    </location>
</feature>
<dbReference type="InParanoid" id="E1Z8B0"/>
<dbReference type="PANTHER" id="PTHR12959:SF11">
    <property type="entry name" value="GPI TRANSAMIDASE COMPONENT PIG-T"/>
    <property type="match status" value="1"/>
</dbReference>
<dbReference type="PANTHER" id="PTHR12959">
    <property type="entry name" value="GPI TRANSAMIDASE COMPONENT PIG-T-RELATED"/>
    <property type="match status" value="1"/>
</dbReference>
<dbReference type="eggNOG" id="KOG2407">
    <property type="taxonomic scope" value="Eukaryota"/>
</dbReference>
<protein>
    <recommendedName>
        <fullName evidence="5">GPI transamidase component PIG-T</fullName>
    </recommendedName>
</protein>
<feature type="compositionally biased region" description="Low complexity" evidence="1">
    <location>
        <begin position="564"/>
        <end position="579"/>
    </location>
</feature>
<evidence type="ECO:0008006" key="5">
    <source>
        <dbReference type="Google" id="ProtNLM"/>
    </source>
</evidence>
<dbReference type="GeneID" id="17357439"/>
<name>E1Z8B0_CHLVA</name>
<gene>
    <name evidence="3" type="ORF">CHLNCDRAFT_142327</name>
</gene>
<feature type="chain" id="PRO_5003155523" description="GPI transamidase component PIG-T" evidence="2">
    <location>
        <begin position="21"/>
        <end position="709"/>
    </location>
</feature>
<feature type="compositionally biased region" description="Low complexity" evidence="1">
    <location>
        <begin position="360"/>
        <end position="386"/>
    </location>
</feature>
<organism evidence="4">
    <name type="scientific">Chlorella variabilis</name>
    <name type="common">Green alga</name>
    <dbReference type="NCBI Taxonomy" id="554065"/>
    <lineage>
        <taxon>Eukaryota</taxon>
        <taxon>Viridiplantae</taxon>
        <taxon>Chlorophyta</taxon>
        <taxon>core chlorophytes</taxon>
        <taxon>Trebouxiophyceae</taxon>
        <taxon>Chlorellales</taxon>
        <taxon>Chlorellaceae</taxon>
        <taxon>Chlorella clade</taxon>
        <taxon>Chlorella</taxon>
    </lineage>
</organism>
<dbReference type="RefSeq" id="XP_005850415.1">
    <property type="nucleotide sequence ID" value="XM_005850353.1"/>
</dbReference>
<dbReference type="OrthoDB" id="513003at2759"/>
<dbReference type="KEGG" id="cvr:CHLNCDRAFT_142327"/>
<dbReference type="Pfam" id="PF04113">
    <property type="entry name" value="Gpi16"/>
    <property type="match status" value="1"/>
</dbReference>
<reference evidence="3 4" key="1">
    <citation type="journal article" date="2010" name="Plant Cell">
        <title>The Chlorella variabilis NC64A genome reveals adaptation to photosymbiosis, coevolution with viruses, and cryptic sex.</title>
        <authorList>
            <person name="Blanc G."/>
            <person name="Duncan G."/>
            <person name="Agarkova I."/>
            <person name="Borodovsky M."/>
            <person name="Gurnon J."/>
            <person name="Kuo A."/>
            <person name="Lindquist E."/>
            <person name="Lucas S."/>
            <person name="Pangilinan J."/>
            <person name="Polle J."/>
            <person name="Salamov A."/>
            <person name="Terry A."/>
            <person name="Yamada T."/>
            <person name="Dunigan D.D."/>
            <person name="Grigoriev I.V."/>
            <person name="Claverie J.M."/>
            <person name="Van Etten J.L."/>
        </authorList>
    </citation>
    <scope>NUCLEOTIDE SEQUENCE [LARGE SCALE GENOMIC DNA]</scope>
    <source>
        <strain evidence="3 4">NC64A</strain>
    </source>
</reference>
<accession>E1Z8B0</accession>
<dbReference type="GO" id="GO:0016255">
    <property type="term" value="P:attachment of GPI anchor to protein"/>
    <property type="evidence" value="ECO:0007669"/>
    <property type="project" value="InterPro"/>
</dbReference>
<dbReference type="OMA" id="NHGHYIG"/>
<dbReference type="AlphaFoldDB" id="E1Z8B0"/>
<proteinExistence type="predicted"/>
<sequence length="709" mass="73908">MLSWAGPVIVLLLRWGVGSAAAYTEELALQQLSDGSVLAHFEFSAAAPLHAEHAGSFPAALLALARRHGVRQLELSLTQGRWTWEQQRQVAAGAGGSAAASRPAGLELKVSFDGSTRDTQAAYSALTQALGGMLCAGIATAPRLAVMAAPAVGWFAQQQPAAVGGGAASSGKQRRQGQRAQQIYAWLPQEGLCSENLAAWRRLLPCRHHAGLGALLQPVQLAAAPYHSLGLQLWVPQGAPLANASASASSASARSQGGQQEWLELRQVLTAVLPAADQQEQQQEQQGRGLLEALFGSSPPAACPAADSSTLYLPGGRSAAAAHYMAKAVAASRGACRQHDTPAGPLLACDIAQQVQQAQQPEQQQAQISGQQQQQHLHPPASLLQAGQGGGAEGGPPQAGALHLLPLQVVQHTIQRGPLSGTLVVGIRVPAAAAARAAAEAAGPQLLLHVMQLLPWQLRVDATSLQVLLDGQPLHPRSPQLVWQSLDVRPDRTATLELLLRLPSTAAAPAGSDALQAGRWHEVRVQVGYRAAFVSVFDHAPDASRGVDIPPALATLAPDHACTSPSSPSSSSGDGSSGPAAPPLLRRLQAGCAPRQQYSGSGGGGLAPLPLPDLSMPFNVICFTSTLLAILLGGVANVVLRSPAELAGQAASEGGAPAWRRKLRRVAALLLPMCVLAVYLDRDLQRQLEGWAHQLVHVRARAPEQHGEL</sequence>
<keyword evidence="4" id="KW-1185">Reference proteome</keyword>
<keyword evidence="2" id="KW-0732">Signal</keyword>
<dbReference type="EMBL" id="GL433838">
    <property type="protein sequence ID" value="EFN58313.1"/>
    <property type="molecule type" value="Genomic_DNA"/>
</dbReference>
<evidence type="ECO:0000256" key="2">
    <source>
        <dbReference type="SAM" id="SignalP"/>
    </source>
</evidence>
<dbReference type="Proteomes" id="UP000008141">
    <property type="component" value="Unassembled WGS sequence"/>
</dbReference>
<feature type="region of interest" description="Disordered" evidence="1">
    <location>
        <begin position="360"/>
        <end position="398"/>
    </location>
</feature>
<dbReference type="FunCoup" id="E1Z8B0">
    <property type="interactions" value="1642"/>
</dbReference>
<evidence type="ECO:0000256" key="1">
    <source>
        <dbReference type="SAM" id="MobiDB-lite"/>
    </source>
</evidence>
<feature type="region of interest" description="Disordered" evidence="1">
    <location>
        <begin position="558"/>
        <end position="584"/>
    </location>
</feature>
<evidence type="ECO:0000313" key="4">
    <source>
        <dbReference type="Proteomes" id="UP000008141"/>
    </source>
</evidence>